<feature type="transmembrane region" description="Helical" evidence="5">
    <location>
        <begin position="167"/>
        <end position="187"/>
    </location>
</feature>
<dbReference type="EMBL" id="KB456260">
    <property type="protein sequence ID" value="EMF17713.1"/>
    <property type="molecule type" value="Genomic_DNA"/>
</dbReference>
<sequence>MASQALSRVRGILVFIALGILVFTVATNMSLLTTTQSAIADELNSFETTSWFTSAFLITMSALGPLNGKLSSVFPPRSCISLSAMVLALGSLICAVSNRFGSFVAGRCVQGAGSSGVFTISLIIVLELTGSQRRGLGIGLLNTGFTIGVAVGATAAGALLPVTGWRALFWLQVPACVVPGLILLFALPGDFHGGKKGVENGKADDTWKRVRNLDYLGAVLLTTSLVLVLYAMAAPKKIPIWPIVVSAFVLILFVNNEVFLAQDPIIPVSLLRSRGLLLTCLGTLGFMAGRWSVLFYEPTYALAVRTWAPSAAGAMLVPTNFGFALGGLSVGYLHIKRHGSFYAPTLVFYLLFPITLVLLGLLSTGSVPAWAIVLILFLCGFATGAAMNYNLAHLLHITPKETHYVATALLSTFRGFAGSFGSAIGGGVFQRKLTTSLTSKLDNANLTNPQLVRELLGKPALVDQLHGMEREIAIESYQDALKILWLAMAAVAVVSFLCQAGTGWQGHSEKQILDEERRALLGEGRRDDHVRDIED</sequence>
<evidence type="ECO:0000313" key="8">
    <source>
        <dbReference type="Proteomes" id="UP000016931"/>
    </source>
</evidence>
<dbReference type="InterPro" id="IPR020846">
    <property type="entry name" value="MFS_dom"/>
</dbReference>
<feature type="transmembrane region" description="Helical" evidence="5">
    <location>
        <begin position="276"/>
        <end position="296"/>
    </location>
</feature>
<dbReference type="GO" id="GO:0000329">
    <property type="term" value="C:fungal-type vacuole membrane"/>
    <property type="evidence" value="ECO:0007669"/>
    <property type="project" value="TreeGrafter"/>
</dbReference>
<accession>N1QNF4</accession>
<dbReference type="InterPro" id="IPR036259">
    <property type="entry name" value="MFS_trans_sf"/>
</dbReference>
<feature type="transmembrane region" description="Helical" evidence="5">
    <location>
        <begin position="215"/>
        <end position="232"/>
    </location>
</feature>
<keyword evidence="2 5" id="KW-0812">Transmembrane</keyword>
<feature type="transmembrane region" description="Helical" evidence="5">
    <location>
        <begin position="12"/>
        <end position="31"/>
    </location>
</feature>
<dbReference type="GO" id="GO:0015174">
    <property type="term" value="F:basic amino acid transmembrane transporter activity"/>
    <property type="evidence" value="ECO:0007669"/>
    <property type="project" value="TreeGrafter"/>
</dbReference>
<feature type="transmembrane region" description="Helical" evidence="5">
    <location>
        <begin position="342"/>
        <end position="363"/>
    </location>
</feature>
<keyword evidence="8" id="KW-1185">Reference proteome</keyword>
<proteinExistence type="predicted"/>
<evidence type="ECO:0000256" key="5">
    <source>
        <dbReference type="SAM" id="Phobius"/>
    </source>
</evidence>
<dbReference type="PROSITE" id="PS50850">
    <property type="entry name" value="MFS"/>
    <property type="match status" value="1"/>
</dbReference>
<dbReference type="RefSeq" id="XP_016765834.1">
    <property type="nucleotide sequence ID" value="XM_016908631.1"/>
</dbReference>
<reference evidence="7 8" key="1">
    <citation type="journal article" date="2012" name="PLoS Pathog.">
        <title>Diverse lifestyles and strategies of plant pathogenesis encoded in the genomes of eighteen Dothideomycetes fungi.</title>
        <authorList>
            <person name="Ohm R.A."/>
            <person name="Feau N."/>
            <person name="Henrissat B."/>
            <person name="Schoch C.L."/>
            <person name="Horwitz B.A."/>
            <person name="Barry K.W."/>
            <person name="Condon B.J."/>
            <person name="Copeland A.C."/>
            <person name="Dhillon B."/>
            <person name="Glaser F."/>
            <person name="Hesse C.N."/>
            <person name="Kosti I."/>
            <person name="LaButti K."/>
            <person name="Lindquist E.A."/>
            <person name="Lucas S."/>
            <person name="Salamov A.A."/>
            <person name="Bradshaw R.E."/>
            <person name="Ciuffetti L."/>
            <person name="Hamelin R.C."/>
            <person name="Kema G.H.J."/>
            <person name="Lawrence C."/>
            <person name="Scott J.A."/>
            <person name="Spatafora J.W."/>
            <person name="Turgeon B.G."/>
            <person name="de Wit P.J.G.M."/>
            <person name="Zhong S."/>
            <person name="Goodwin S.B."/>
            <person name="Grigoriev I.V."/>
        </authorList>
    </citation>
    <scope>NUCLEOTIDE SEQUENCE [LARGE SCALE GENOMIC DNA]</scope>
    <source>
        <strain evidence="7 8">SO2202</strain>
    </source>
</reference>
<evidence type="ECO:0000256" key="2">
    <source>
        <dbReference type="ARBA" id="ARBA00022692"/>
    </source>
</evidence>
<feature type="transmembrane region" description="Helical" evidence="5">
    <location>
        <begin position="238"/>
        <end position="255"/>
    </location>
</feature>
<keyword evidence="4 5" id="KW-0472">Membrane</keyword>
<dbReference type="PANTHER" id="PTHR23501">
    <property type="entry name" value="MAJOR FACILITATOR SUPERFAMILY"/>
    <property type="match status" value="1"/>
</dbReference>
<feature type="domain" description="Major facilitator superfamily (MFS) profile" evidence="6">
    <location>
        <begin position="12"/>
        <end position="507"/>
    </location>
</feature>
<dbReference type="InterPro" id="IPR011701">
    <property type="entry name" value="MFS"/>
</dbReference>
<dbReference type="eggNOG" id="KOG0254">
    <property type="taxonomic scope" value="Eukaryota"/>
</dbReference>
<evidence type="ECO:0000256" key="4">
    <source>
        <dbReference type="ARBA" id="ARBA00023136"/>
    </source>
</evidence>
<evidence type="ECO:0000256" key="3">
    <source>
        <dbReference type="ARBA" id="ARBA00022989"/>
    </source>
</evidence>
<dbReference type="Gene3D" id="1.20.1250.20">
    <property type="entry name" value="MFS general substrate transporter like domains"/>
    <property type="match status" value="1"/>
</dbReference>
<gene>
    <name evidence="7" type="ORF">SEPMUDRAFT_36221</name>
</gene>
<protein>
    <submittedName>
        <fullName evidence="7">MFS general substrate transporter</fullName>
    </submittedName>
</protein>
<feature type="transmembrane region" description="Helical" evidence="5">
    <location>
        <begin position="316"/>
        <end position="335"/>
    </location>
</feature>
<dbReference type="GeneID" id="27905768"/>
<dbReference type="AlphaFoldDB" id="N1QNF4"/>
<feature type="transmembrane region" description="Helical" evidence="5">
    <location>
        <begin position="138"/>
        <end position="161"/>
    </location>
</feature>
<dbReference type="PANTHER" id="PTHR23501:SF6">
    <property type="entry name" value="MULTIDRUG TRANSPORTER, PUTATIVE (AFU_ORTHOLOGUE AFUA_3G14560)-RELATED"/>
    <property type="match status" value="1"/>
</dbReference>
<dbReference type="HOGENOM" id="CLU_000960_22_3_1"/>
<feature type="transmembrane region" description="Helical" evidence="5">
    <location>
        <begin position="369"/>
        <end position="392"/>
    </location>
</feature>
<dbReference type="Pfam" id="PF07690">
    <property type="entry name" value="MFS_1"/>
    <property type="match status" value="1"/>
</dbReference>
<comment type="subcellular location">
    <subcellularLocation>
        <location evidence="1">Membrane</location>
        <topology evidence="1">Multi-pass membrane protein</topology>
    </subcellularLocation>
</comment>
<feature type="transmembrane region" description="Helical" evidence="5">
    <location>
        <begin position="483"/>
        <end position="504"/>
    </location>
</feature>
<dbReference type="Proteomes" id="UP000016931">
    <property type="component" value="Unassembled WGS sequence"/>
</dbReference>
<evidence type="ECO:0000313" key="7">
    <source>
        <dbReference type="EMBL" id="EMF17713.1"/>
    </source>
</evidence>
<evidence type="ECO:0000256" key="1">
    <source>
        <dbReference type="ARBA" id="ARBA00004141"/>
    </source>
</evidence>
<dbReference type="OMA" id="GWIHIRK"/>
<feature type="transmembrane region" description="Helical" evidence="5">
    <location>
        <begin position="104"/>
        <end position="126"/>
    </location>
</feature>
<evidence type="ECO:0000259" key="6">
    <source>
        <dbReference type="PROSITE" id="PS50850"/>
    </source>
</evidence>
<name>N1QNF4_SPHMS</name>
<feature type="transmembrane region" description="Helical" evidence="5">
    <location>
        <begin position="80"/>
        <end position="98"/>
    </location>
</feature>
<organism evidence="7 8">
    <name type="scientific">Sphaerulina musiva (strain SO2202)</name>
    <name type="common">Poplar stem canker fungus</name>
    <name type="synonym">Septoria musiva</name>
    <dbReference type="NCBI Taxonomy" id="692275"/>
    <lineage>
        <taxon>Eukaryota</taxon>
        <taxon>Fungi</taxon>
        <taxon>Dikarya</taxon>
        <taxon>Ascomycota</taxon>
        <taxon>Pezizomycotina</taxon>
        <taxon>Dothideomycetes</taxon>
        <taxon>Dothideomycetidae</taxon>
        <taxon>Mycosphaerellales</taxon>
        <taxon>Mycosphaerellaceae</taxon>
        <taxon>Sphaerulina</taxon>
    </lineage>
</organism>
<dbReference type="OrthoDB" id="4160219at2759"/>
<keyword evidence="3 5" id="KW-1133">Transmembrane helix</keyword>
<feature type="transmembrane region" description="Helical" evidence="5">
    <location>
        <begin position="51"/>
        <end position="68"/>
    </location>
</feature>
<dbReference type="SUPFAM" id="SSF103473">
    <property type="entry name" value="MFS general substrate transporter"/>
    <property type="match status" value="1"/>
</dbReference>